<feature type="signal peptide" evidence="1">
    <location>
        <begin position="1"/>
        <end position="19"/>
    </location>
</feature>
<dbReference type="AlphaFoldDB" id="A0A2Z6Q6V5"/>
<proteinExistence type="predicted"/>
<feature type="chain" id="PRO_5036327537" description="Ricin B lectin domain-containing protein" evidence="1">
    <location>
        <begin position="20"/>
        <end position="154"/>
    </location>
</feature>
<evidence type="ECO:0000256" key="1">
    <source>
        <dbReference type="SAM" id="SignalP"/>
    </source>
</evidence>
<keyword evidence="1" id="KW-0732">Signal</keyword>
<evidence type="ECO:0008006" key="5">
    <source>
        <dbReference type="Google" id="ProtNLM"/>
    </source>
</evidence>
<dbReference type="EMBL" id="BEXD01000261">
    <property type="protein sequence ID" value="GBB85877.1"/>
    <property type="molecule type" value="Genomic_DNA"/>
</dbReference>
<name>A0A2Z6Q6V5_9GLOM</name>
<reference evidence="2 4" key="1">
    <citation type="submission" date="2017-11" db="EMBL/GenBank/DDBJ databases">
        <title>The genome of Rhizophagus clarus HR1 reveals common genetic basis of auxotrophy among arbuscular mycorrhizal fungi.</title>
        <authorList>
            <person name="Kobayashi Y."/>
        </authorList>
    </citation>
    <scope>NUCLEOTIDE SEQUENCE [LARGE SCALE GENOMIC DNA]</scope>
    <source>
        <strain evidence="2 4">HR1</strain>
    </source>
</reference>
<evidence type="ECO:0000313" key="3">
    <source>
        <dbReference type="EMBL" id="GES85144.1"/>
    </source>
</evidence>
<dbReference type="Proteomes" id="UP000247702">
    <property type="component" value="Unassembled WGS sequence"/>
</dbReference>
<gene>
    <name evidence="3" type="ORF">RCL2_001223400</name>
    <name evidence="2" type="ORF">RclHR1_12320004</name>
</gene>
<accession>A0A2Z6Q6V5</accession>
<reference evidence="3" key="2">
    <citation type="submission" date="2019-10" db="EMBL/GenBank/DDBJ databases">
        <title>Conservation and host-specific expression of non-tandemly repeated heterogenous ribosome RNA gene in arbuscular mycorrhizal fungi.</title>
        <authorList>
            <person name="Maeda T."/>
            <person name="Kobayashi Y."/>
            <person name="Nakagawa T."/>
            <person name="Ezawa T."/>
            <person name="Yamaguchi K."/>
            <person name="Bino T."/>
            <person name="Nishimoto Y."/>
            <person name="Shigenobu S."/>
            <person name="Kawaguchi M."/>
        </authorList>
    </citation>
    <scope>NUCLEOTIDE SEQUENCE</scope>
    <source>
        <strain evidence="3">HR1</strain>
    </source>
</reference>
<evidence type="ECO:0000313" key="2">
    <source>
        <dbReference type="EMBL" id="GBB85877.1"/>
    </source>
</evidence>
<comment type="caution">
    <text evidence="2">The sequence shown here is derived from an EMBL/GenBank/DDBJ whole genome shotgun (WGS) entry which is preliminary data.</text>
</comment>
<protein>
    <recommendedName>
        <fullName evidence="5">Ricin B lectin domain-containing protein</fullName>
    </recommendedName>
</protein>
<dbReference type="EMBL" id="BLAL01000088">
    <property type="protein sequence ID" value="GES85144.1"/>
    <property type="molecule type" value="Genomic_DNA"/>
</dbReference>
<sequence length="154" mass="17700">MKFNLFLLLLTTLITVALSTTNKITGNKKIQSVGKGRFWGINGKDVSLLTSSSNDHCWEIVRRSKDEYTIFTSKDRKDAVQYDGFSSTFKIAKYNSTSLAQRWIIGSTDNVEYYILTSEKPSVAATAFLRWWGWSVSGFTYIAHNPYQKWRFLN</sequence>
<evidence type="ECO:0000313" key="4">
    <source>
        <dbReference type="Proteomes" id="UP000247702"/>
    </source>
</evidence>
<dbReference type="Gene3D" id="2.80.10.50">
    <property type="match status" value="1"/>
</dbReference>
<dbReference type="Proteomes" id="UP000615446">
    <property type="component" value="Unassembled WGS sequence"/>
</dbReference>
<keyword evidence="4" id="KW-1185">Reference proteome</keyword>
<organism evidence="2 4">
    <name type="scientific">Rhizophagus clarus</name>
    <dbReference type="NCBI Taxonomy" id="94130"/>
    <lineage>
        <taxon>Eukaryota</taxon>
        <taxon>Fungi</taxon>
        <taxon>Fungi incertae sedis</taxon>
        <taxon>Mucoromycota</taxon>
        <taxon>Glomeromycotina</taxon>
        <taxon>Glomeromycetes</taxon>
        <taxon>Glomerales</taxon>
        <taxon>Glomeraceae</taxon>
        <taxon>Rhizophagus</taxon>
    </lineage>
</organism>